<evidence type="ECO:0000256" key="1">
    <source>
        <dbReference type="SAM" id="MobiDB-lite"/>
    </source>
</evidence>
<feature type="domain" description="PID" evidence="2">
    <location>
        <begin position="61"/>
        <end position="144"/>
    </location>
</feature>
<reference evidence="3" key="1">
    <citation type="journal article" date="2023" name="G3 (Bethesda)">
        <title>Whole genome assembly and annotation of the endangered Caribbean coral Acropora cervicornis.</title>
        <authorList>
            <person name="Selwyn J.D."/>
            <person name="Vollmer S.V."/>
        </authorList>
    </citation>
    <scope>NUCLEOTIDE SEQUENCE</scope>
    <source>
        <strain evidence="3">K2</strain>
    </source>
</reference>
<dbReference type="PROSITE" id="PS01179">
    <property type="entry name" value="PID"/>
    <property type="match status" value="1"/>
</dbReference>
<feature type="compositionally biased region" description="Polar residues" evidence="1">
    <location>
        <begin position="549"/>
        <end position="567"/>
    </location>
</feature>
<feature type="compositionally biased region" description="Polar residues" evidence="1">
    <location>
        <begin position="139"/>
        <end position="164"/>
    </location>
</feature>
<feature type="compositionally biased region" description="Polar residues" evidence="1">
    <location>
        <begin position="231"/>
        <end position="240"/>
    </location>
</feature>
<dbReference type="InterPro" id="IPR011993">
    <property type="entry name" value="PH-like_dom_sf"/>
</dbReference>
<feature type="compositionally biased region" description="Polar residues" evidence="1">
    <location>
        <begin position="625"/>
        <end position="634"/>
    </location>
</feature>
<dbReference type="PANTHER" id="PTHR47695">
    <property type="entry name" value="PID DOMAIN-CONTAINING PROTEIN"/>
    <property type="match status" value="1"/>
</dbReference>
<dbReference type="SUPFAM" id="SSF50729">
    <property type="entry name" value="PH domain-like"/>
    <property type="match status" value="1"/>
</dbReference>
<feature type="region of interest" description="Disordered" evidence="1">
    <location>
        <begin position="699"/>
        <end position="929"/>
    </location>
</feature>
<dbReference type="InterPro" id="IPR006020">
    <property type="entry name" value="PTB/PI_dom"/>
</dbReference>
<feature type="compositionally biased region" description="Basic residues" evidence="1">
    <location>
        <begin position="9"/>
        <end position="19"/>
    </location>
</feature>
<feature type="compositionally biased region" description="Polar residues" evidence="1">
    <location>
        <begin position="176"/>
        <end position="185"/>
    </location>
</feature>
<feature type="compositionally biased region" description="Basic and acidic residues" evidence="1">
    <location>
        <begin position="646"/>
        <end position="656"/>
    </location>
</feature>
<feature type="compositionally biased region" description="Polar residues" evidence="1">
    <location>
        <begin position="857"/>
        <end position="868"/>
    </location>
</feature>
<protein>
    <submittedName>
        <fullName evidence="3">Protein disabled</fullName>
    </submittedName>
</protein>
<accession>A0AAD9Q630</accession>
<dbReference type="PANTHER" id="PTHR47695:SF3">
    <property type="entry name" value="PID DOMAIN-CONTAINING PROTEIN"/>
    <property type="match status" value="1"/>
</dbReference>
<name>A0AAD9Q630_ACRCE</name>
<feature type="region of interest" description="Disordered" evidence="1">
    <location>
        <begin position="433"/>
        <end position="588"/>
    </location>
</feature>
<keyword evidence="4" id="KW-1185">Reference proteome</keyword>
<evidence type="ECO:0000313" key="3">
    <source>
        <dbReference type="EMBL" id="KAK2554995.1"/>
    </source>
</evidence>
<feature type="compositionally biased region" description="Pro residues" evidence="1">
    <location>
        <begin position="814"/>
        <end position="833"/>
    </location>
</feature>
<dbReference type="Gene3D" id="2.30.29.30">
    <property type="entry name" value="Pleckstrin-homology domain (PH domain)/Phosphotyrosine-binding domain (PTB)"/>
    <property type="match status" value="2"/>
</dbReference>
<organism evidence="3 4">
    <name type="scientific">Acropora cervicornis</name>
    <name type="common">Staghorn coral</name>
    <dbReference type="NCBI Taxonomy" id="6130"/>
    <lineage>
        <taxon>Eukaryota</taxon>
        <taxon>Metazoa</taxon>
        <taxon>Cnidaria</taxon>
        <taxon>Anthozoa</taxon>
        <taxon>Hexacorallia</taxon>
        <taxon>Scleractinia</taxon>
        <taxon>Astrocoeniina</taxon>
        <taxon>Acroporidae</taxon>
        <taxon>Acropora</taxon>
    </lineage>
</organism>
<sequence length="1096" mass="119558">MSSGEKKGGKGKAPSRPKPPKAQLNDQRFRGEGVKFKCKLVGSLDVTSAKGDAICADAIKKLKKVQYEHPINKISFITHDSEDKRTFGYVCSQPCTTGHKLYAIKSEKHASAITGTLYDLFQIVFQMRKEAGLAKKVSDSPQALNSSKVSNGPNSTNPRNSDSNGVYEVPYKSDNYRQAQSSISDVYSEAAPQSEGENEQHYQVPKKSGPPIYTTPLSQRVDNQGDEGKNYKTSPHQSHLQPCHEEPDQVSQTSVPDSSSSIQDNSTTDVAFFGSSVFDTAPGESGIGDTVSVASSADISVLRSDSVSSESSETWSRNSRSNSFIHQTVEGTQPRFSTTLVDSPGIGMSKTATSDHDQLAYNGRYKDEAERNVNAESASTQEDTKSNPDPLAGTSDPFASRNEDERTAADLGGFSMEPFATFDSAFGDRPTDSIVKDNFIPSGDPFAPSSDDVSTSESAEGFTSETSFEVAFSSEPFSTSQPNTATIPYDNQKERDEIKNKIETRHDESAVGSFPWDNSFAEPEEGYEPNSEKKTDEDSSTSYVGGPSKSETQHMATQEDVSSNNPPFSWEESFNSDEMDVTAKSVPTTSVSWVDAFGAAPQESTESSHQAFDSFSWDDAFCEKTPNTTGSPFDSPSFDDTFGSSLRDESSKEKTVLCDPDTQQVLEKPVSDSAFVALASSQAEGSDAEDETATKKFAAATTDPFDEFRTEFGTPAPKTEIMAPEKSSNNHDSDTINIGEVSTLNNNLSSVQNANDRNEFEQNDEIVSDTEDQQFESTVKNSTVEREEEEEVKEERPAGLQIQESILSERPQSPTAPPPLPPRPLVSAPPLPMRPSGSKSTTSPAKSPLISELSVESPPTDSPNQGKKSSAKKTPPPPPPRVDLNEKPGVISSNQQDDFTDPFGSDAFENKFGNKNDVGHSEWTTSWPNVPEVLPKEQSYDKSDPFSDSFFTDFHFGQKYESSKEINDNPDPFGTSNSSSEPFPVGFQSEDLFAVFTPAKVDVVFREGGPFQNDSFSALPSSDPFCDITDPFADKGVLNDNLFCDSPVLMHLMKLTLSLEIGDCMSTWFPKISWSTQPSNFVLQNVVAASKRQFRR</sequence>
<dbReference type="EMBL" id="JARQWQ010000065">
    <property type="protein sequence ID" value="KAK2554995.1"/>
    <property type="molecule type" value="Genomic_DNA"/>
</dbReference>
<feature type="region of interest" description="Disordered" evidence="1">
    <location>
        <begin position="621"/>
        <end position="657"/>
    </location>
</feature>
<feature type="compositionally biased region" description="Basic and acidic residues" evidence="1">
    <location>
        <begin position="908"/>
        <end position="920"/>
    </location>
</feature>
<comment type="caution">
    <text evidence="3">The sequence shown here is derived from an EMBL/GenBank/DDBJ whole genome shotgun (WGS) entry which is preliminary data.</text>
</comment>
<dbReference type="GO" id="GO:0005737">
    <property type="term" value="C:cytoplasm"/>
    <property type="evidence" value="ECO:0007669"/>
    <property type="project" value="TreeGrafter"/>
</dbReference>
<evidence type="ECO:0000313" key="4">
    <source>
        <dbReference type="Proteomes" id="UP001249851"/>
    </source>
</evidence>
<feature type="compositionally biased region" description="Low complexity" evidence="1">
    <location>
        <begin position="249"/>
        <end position="266"/>
    </location>
</feature>
<feature type="compositionally biased region" description="Basic and acidic residues" evidence="1">
    <location>
        <begin position="491"/>
        <end position="509"/>
    </location>
</feature>
<dbReference type="Proteomes" id="UP001249851">
    <property type="component" value="Unassembled WGS sequence"/>
</dbReference>
<gene>
    <name evidence="3" type="ORF">P5673_023338</name>
</gene>
<reference evidence="3" key="2">
    <citation type="journal article" date="2023" name="Science">
        <title>Genomic signatures of disease resistance in endangered staghorn corals.</title>
        <authorList>
            <person name="Vollmer S.V."/>
            <person name="Selwyn J.D."/>
            <person name="Despard B.A."/>
            <person name="Roesel C.L."/>
        </authorList>
    </citation>
    <scope>NUCLEOTIDE SEQUENCE</scope>
    <source>
        <strain evidence="3">K2</strain>
    </source>
</reference>
<feature type="compositionally biased region" description="Polar residues" evidence="1">
    <location>
        <begin position="740"/>
        <end position="755"/>
    </location>
</feature>
<dbReference type="Pfam" id="PF00640">
    <property type="entry name" value="PID"/>
    <property type="match status" value="1"/>
</dbReference>
<feature type="compositionally biased region" description="Polar residues" evidence="1">
    <location>
        <begin position="475"/>
        <end position="486"/>
    </location>
</feature>
<dbReference type="SMART" id="SM00462">
    <property type="entry name" value="PTB"/>
    <property type="match status" value="1"/>
</dbReference>
<proteinExistence type="predicted"/>
<dbReference type="AlphaFoldDB" id="A0AAD9Q630"/>
<evidence type="ECO:0000259" key="2">
    <source>
        <dbReference type="PROSITE" id="PS01179"/>
    </source>
</evidence>
<feature type="compositionally biased region" description="Polar residues" evidence="1">
    <location>
        <begin position="451"/>
        <end position="467"/>
    </location>
</feature>
<feature type="region of interest" description="Disordered" evidence="1">
    <location>
        <begin position="1"/>
        <end position="26"/>
    </location>
</feature>
<feature type="region of interest" description="Disordered" evidence="1">
    <location>
        <begin position="365"/>
        <end position="401"/>
    </location>
</feature>
<feature type="compositionally biased region" description="Acidic residues" evidence="1">
    <location>
        <begin position="761"/>
        <end position="774"/>
    </location>
</feature>
<feature type="region of interest" description="Disordered" evidence="1">
    <location>
        <begin position="136"/>
        <end position="266"/>
    </location>
</feature>